<feature type="region of interest" description="Disordered" evidence="1">
    <location>
        <begin position="311"/>
        <end position="354"/>
    </location>
</feature>
<keyword evidence="3" id="KW-1185">Reference proteome</keyword>
<protein>
    <submittedName>
        <fullName evidence="2">Uncharacterized protein</fullName>
    </submittedName>
</protein>
<accession>A0A517KYR3</accession>
<dbReference type="AlphaFoldDB" id="A0A517KYR3"/>
<evidence type="ECO:0000313" key="3">
    <source>
        <dbReference type="Proteomes" id="UP000316270"/>
    </source>
</evidence>
<sequence>MTDSSDDGAATLGDLAICNIGDRGPHWALLPLTQQTWLQTYRTHARTARKPTDFLFIVNREKGMDARVAGKAAQYSFEQPNEQEVLEYWVEGSSSRDKRPYSAACGIVTMTSSDDFEVTSINCPNFDDNTKSHALTSAARYGLREADHRLARSIFVRKLVIYLDANEDFFHRLTNDFRADGIFPGGISQGHQFHEVARLIQKAGIDFIICWAPTKAQIRPHVLAAKAANDHVQLQNARAIRSLSTPAYASLVELPIIPKQTSIVRTRKRPREGDSDDDEENDYYESDIDMDLDLDSHDDLRDGRYKRRRIERSVSLNDHNRSRSSSPHPNDSRAVPPHARREIGQDPGQTEGDHVAGIALPMSIAAMIRSGQAPFTPYHHTVPTGQPNTYTFEAGDGRSGPEPAPVAPVEHDNSISLPFRRHARQSIPPTDNRDGSISPQPTSAPPEYDNDSPPDYEDTWSPLR</sequence>
<evidence type="ECO:0000256" key="1">
    <source>
        <dbReference type="SAM" id="MobiDB-lite"/>
    </source>
</evidence>
<feature type="compositionally biased region" description="Acidic residues" evidence="1">
    <location>
        <begin position="274"/>
        <end position="293"/>
    </location>
</feature>
<gene>
    <name evidence="2" type="ORF">FKW77_010892</name>
</gene>
<organism evidence="2 3">
    <name type="scientific">Venturia effusa</name>
    <dbReference type="NCBI Taxonomy" id="50376"/>
    <lineage>
        <taxon>Eukaryota</taxon>
        <taxon>Fungi</taxon>
        <taxon>Dikarya</taxon>
        <taxon>Ascomycota</taxon>
        <taxon>Pezizomycotina</taxon>
        <taxon>Dothideomycetes</taxon>
        <taxon>Pleosporomycetidae</taxon>
        <taxon>Venturiales</taxon>
        <taxon>Venturiaceae</taxon>
        <taxon>Venturia</taxon>
    </lineage>
</organism>
<dbReference type="Proteomes" id="UP000316270">
    <property type="component" value="Chromosome 1"/>
</dbReference>
<name>A0A517KYR3_9PEZI</name>
<feature type="region of interest" description="Disordered" evidence="1">
    <location>
        <begin position="377"/>
        <end position="464"/>
    </location>
</feature>
<evidence type="ECO:0000313" key="2">
    <source>
        <dbReference type="EMBL" id="QDS68525.1"/>
    </source>
</evidence>
<feature type="region of interest" description="Disordered" evidence="1">
    <location>
        <begin position="265"/>
        <end position="299"/>
    </location>
</feature>
<reference evidence="2 3" key="1">
    <citation type="submission" date="2019-07" db="EMBL/GenBank/DDBJ databases">
        <title>Finished genome of Venturia effusa.</title>
        <authorList>
            <person name="Young C.A."/>
            <person name="Cox M.P."/>
            <person name="Ganley A.R.D."/>
            <person name="David W.J."/>
        </authorList>
    </citation>
    <scope>NUCLEOTIDE SEQUENCE [LARGE SCALE GENOMIC DNA]</scope>
    <source>
        <strain evidence="3">albino</strain>
    </source>
</reference>
<dbReference type="EMBL" id="CP042185">
    <property type="protein sequence ID" value="QDS68525.1"/>
    <property type="molecule type" value="Genomic_DNA"/>
</dbReference>
<proteinExistence type="predicted"/>
<feature type="compositionally biased region" description="Acidic residues" evidence="1">
    <location>
        <begin position="448"/>
        <end position="458"/>
    </location>
</feature>